<sequence length="197" mass="21030">MRFTSFFVATLPFLGSVFALPFGNPSSDAVVDARSKTLLMREINYVDVLSQLDNSIKLAGTLTPHSTLDEVNSVLDTVNNAFKTAQSELQLNSSKRDFRNALHARDPGNDVSDLLVAIVRDLNSLLSPVEALLSQIPIVGPILKDINTALDAIILGLDKTLGGILNLVAKILKDLGINITPLLSGLLKLLTGILGGS</sequence>
<feature type="signal peptide" evidence="1">
    <location>
        <begin position="1"/>
        <end position="19"/>
    </location>
</feature>
<evidence type="ECO:0000313" key="3">
    <source>
        <dbReference type="Proteomes" id="UP000054399"/>
    </source>
</evidence>
<dbReference type="Proteomes" id="UP000054399">
    <property type="component" value="Unassembled WGS sequence"/>
</dbReference>
<comment type="caution">
    <text evidence="2">The sequence shown here is derived from an EMBL/GenBank/DDBJ whole genome shotgun (WGS) entry which is preliminary data.</text>
</comment>
<reference evidence="2 3" key="2">
    <citation type="submission" date="2024-01" db="EMBL/GenBank/DDBJ databases">
        <title>Comparative genomics of Cryptococcus and Kwoniella reveals pathogenesis evolution and contrasting modes of karyotype evolution via chromosome fusion or intercentromeric recombination.</title>
        <authorList>
            <person name="Coelho M.A."/>
            <person name="David-Palma M."/>
            <person name="Shea T."/>
            <person name="Bowers K."/>
            <person name="Mcginley-Smith S."/>
            <person name="Mohammad A.W."/>
            <person name="Gnirke A."/>
            <person name="Yurkov A.M."/>
            <person name="Nowrousian M."/>
            <person name="Sun S."/>
            <person name="Cuomo C.A."/>
            <person name="Heitman J."/>
        </authorList>
    </citation>
    <scope>NUCLEOTIDE SEQUENCE [LARGE SCALE GENOMIC DNA]</scope>
    <source>
        <strain evidence="2 3">IND107</strain>
    </source>
</reference>
<keyword evidence="1" id="KW-0732">Signal</keyword>
<proteinExistence type="predicted"/>
<dbReference type="GeneID" id="91990612"/>
<evidence type="ECO:0000313" key="2">
    <source>
        <dbReference type="EMBL" id="KAL0247678.1"/>
    </source>
</evidence>
<reference evidence="3" key="1">
    <citation type="submission" date="2015-01" db="EMBL/GenBank/DDBJ databases">
        <title>The Genome Sequence of Cryptococcus gattii MMRL2647.</title>
        <authorList>
            <consortium name="The Broad Institute Genomics Platform"/>
            <person name="Cuomo C."/>
            <person name="Litvintseva A."/>
            <person name="Chen Y."/>
            <person name="Heitman J."/>
            <person name="Sun S."/>
            <person name="Springer D."/>
            <person name="Dromer F."/>
            <person name="Young S."/>
            <person name="Zeng Q."/>
            <person name="Gargeya S."/>
            <person name="Abouelleil A."/>
            <person name="Alvarado L."/>
            <person name="Chapman S.B."/>
            <person name="Gainer-Dewar J."/>
            <person name="Goldberg J."/>
            <person name="Griggs A."/>
            <person name="Gujja S."/>
            <person name="Hansen M."/>
            <person name="Howarth C."/>
            <person name="Imamovic A."/>
            <person name="Larimer J."/>
            <person name="Murphy C."/>
            <person name="Naylor J."/>
            <person name="Pearson M."/>
            <person name="Priest M."/>
            <person name="Roberts A."/>
            <person name="Saif S."/>
            <person name="Shea T."/>
            <person name="Sykes S."/>
            <person name="Wortman J."/>
            <person name="Nusbaum C."/>
            <person name="Birren B."/>
        </authorList>
    </citation>
    <scope>NUCLEOTIDE SEQUENCE [LARGE SCALE GENOMIC DNA]</scope>
    <source>
        <strain evidence="3">IND107</strain>
    </source>
</reference>
<organism evidence="2 3">
    <name type="scientific">Cryptococcus tetragattii IND107</name>
    <dbReference type="NCBI Taxonomy" id="1296105"/>
    <lineage>
        <taxon>Eukaryota</taxon>
        <taxon>Fungi</taxon>
        <taxon>Dikarya</taxon>
        <taxon>Basidiomycota</taxon>
        <taxon>Agaricomycotina</taxon>
        <taxon>Tremellomycetes</taxon>
        <taxon>Tremellales</taxon>
        <taxon>Cryptococcaceae</taxon>
        <taxon>Cryptococcus</taxon>
        <taxon>Cryptococcus gattii species complex</taxon>
    </lineage>
</organism>
<gene>
    <name evidence="2" type="ORF">I308_103756</name>
</gene>
<protein>
    <submittedName>
        <fullName evidence="2">Uncharacterized protein</fullName>
    </submittedName>
</protein>
<dbReference type="RefSeq" id="XP_066613639.1">
    <property type="nucleotide sequence ID" value="XM_066758237.1"/>
</dbReference>
<keyword evidence="3" id="KW-1185">Reference proteome</keyword>
<name>A0ABR3BR56_9TREE</name>
<accession>A0ABR3BR56</accession>
<dbReference type="EMBL" id="ATAM02000006">
    <property type="protein sequence ID" value="KAL0247678.1"/>
    <property type="molecule type" value="Genomic_DNA"/>
</dbReference>
<evidence type="ECO:0000256" key="1">
    <source>
        <dbReference type="SAM" id="SignalP"/>
    </source>
</evidence>
<feature type="chain" id="PRO_5045909515" evidence="1">
    <location>
        <begin position="20"/>
        <end position="197"/>
    </location>
</feature>